<evidence type="ECO:0000256" key="2">
    <source>
        <dbReference type="ARBA" id="ARBA00022692"/>
    </source>
</evidence>
<dbReference type="AlphaFoldDB" id="A0A386HRR6"/>
<evidence type="ECO:0000256" key="5">
    <source>
        <dbReference type="SAM" id="Phobius"/>
    </source>
</evidence>
<dbReference type="KEGG" id="ark:D6B99_13615"/>
<feature type="transmembrane region" description="Helical" evidence="5">
    <location>
        <begin position="448"/>
        <end position="465"/>
    </location>
</feature>
<dbReference type="GO" id="GO:0015179">
    <property type="term" value="F:L-amino acid transmembrane transporter activity"/>
    <property type="evidence" value="ECO:0007669"/>
    <property type="project" value="TreeGrafter"/>
</dbReference>
<dbReference type="InterPro" id="IPR050598">
    <property type="entry name" value="AminoAcid_Transporter"/>
</dbReference>
<protein>
    <submittedName>
        <fullName evidence="6">Amino acid permease</fullName>
    </submittedName>
</protein>
<reference evidence="6 7" key="1">
    <citation type="submission" date="2018-09" db="EMBL/GenBank/DDBJ databases">
        <title>Arachidicoccus sp. nov., a bacterium isolated from soil.</title>
        <authorList>
            <person name="Weon H.-Y."/>
            <person name="Kwon S.-W."/>
            <person name="Lee S.A."/>
        </authorList>
    </citation>
    <scope>NUCLEOTIDE SEQUENCE [LARGE SCALE GENOMIC DNA]</scope>
    <source>
        <strain evidence="6 7">KIS59-12</strain>
    </source>
</reference>
<evidence type="ECO:0000313" key="6">
    <source>
        <dbReference type="EMBL" id="AYD48545.1"/>
    </source>
</evidence>
<feature type="transmembrane region" description="Helical" evidence="5">
    <location>
        <begin position="420"/>
        <end position="442"/>
    </location>
</feature>
<dbReference type="Pfam" id="PF13520">
    <property type="entry name" value="AA_permease_2"/>
    <property type="match status" value="1"/>
</dbReference>
<dbReference type="RefSeq" id="WP_119989403.1">
    <property type="nucleotide sequence ID" value="NZ_CP032489.1"/>
</dbReference>
<dbReference type="PANTHER" id="PTHR11785">
    <property type="entry name" value="AMINO ACID TRANSPORTER"/>
    <property type="match status" value="1"/>
</dbReference>
<dbReference type="InterPro" id="IPR002293">
    <property type="entry name" value="AA/rel_permease1"/>
</dbReference>
<keyword evidence="4 5" id="KW-0472">Membrane</keyword>
<sequence length="489" mass="53501">MSNTKKGGLLKSFGLKMAIIIVLSAIIGSGVFKKVAPMSEDLHSPALVILAWLLAGIIILFGVLSVAELGTMFPHSGGPFSWLEKIYGNAISFLYGWSCFTVVQTAAIASVAYVFAGALNTFIPLPHLSTAMENSSFLGLHLLNNIGAKIVASILMIGLTIVNIKGAKKGGNLSLVFTFLIVTCISLIVCTAFASSVGSWHTFETNAVDYPKEGFGFLAFISVMVIAMRSAFWGYEGWIALGFIGEELKQPEKTMPRALITGILIITALYLLLNIAYLYVMPIDELLHAIHLDENNIAAVVVVNKIFGDGGAYIVSAMILISTFGCTNATILVSSRIYYAMAQKGLFFKSVADAHPRNHTPHMALLYQCVWGCILVFSGSFDMLTDLVIIAAFVFYGLIVFGVIILRMQKKEIPRPYKTWGYPLVPIIFTIFCLVLLGISLVESPVKSLIGLLLILSGLPFYYYWKKNNKIISDQDVLDFDNQFNMTDN</sequence>
<feature type="transmembrane region" description="Helical" evidence="5">
    <location>
        <begin position="387"/>
        <end position="408"/>
    </location>
</feature>
<evidence type="ECO:0000256" key="3">
    <source>
        <dbReference type="ARBA" id="ARBA00022989"/>
    </source>
</evidence>
<dbReference type="OrthoDB" id="9806937at2"/>
<evidence type="ECO:0000256" key="1">
    <source>
        <dbReference type="ARBA" id="ARBA00004141"/>
    </source>
</evidence>
<feature type="transmembrane region" description="Helical" evidence="5">
    <location>
        <begin position="173"/>
        <end position="194"/>
    </location>
</feature>
<gene>
    <name evidence="6" type="ORF">D6B99_13615</name>
</gene>
<evidence type="ECO:0000256" key="4">
    <source>
        <dbReference type="ARBA" id="ARBA00023136"/>
    </source>
</evidence>
<dbReference type="PIRSF" id="PIRSF006060">
    <property type="entry name" value="AA_transporter"/>
    <property type="match status" value="1"/>
</dbReference>
<feature type="transmembrane region" description="Helical" evidence="5">
    <location>
        <begin position="44"/>
        <end position="69"/>
    </location>
</feature>
<dbReference type="EMBL" id="CP032489">
    <property type="protein sequence ID" value="AYD48545.1"/>
    <property type="molecule type" value="Genomic_DNA"/>
</dbReference>
<feature type="transmembrane region" description="Helical" evidence="5">
    <location>
        <begin position="90"/>
        <end position="116"/>
    </location>
</feature>
<dbReference type="Gene3D" id="1.20.1740.10">
    <property type="entry name" value="Amino acid/polyamine transporter I"/>
    <property type="match status" value="1"/>
</dbReference>
<keyword evidence="7" id="KW-1185">Reference proteome</keyword>
<keyword evidence="2 5" id="KW-0812">Transmembrane</keyword>
<feature type="transmembrane region" description="Helical" evidence="5">
    <location>
        <begin position="214"/>
        <end position="235"/>
    </location>
</feature>
<dbReference type="PANTHER" id="PTHR11785:SF512">
    <property type="entry name" value="SOBREMESA, ISOFORM B"/>
    <property type="match status" value="1"/>
</dbReference>
<evidence type="ECO:0000313" key="7">
    <source>
        <dbReference type="Proteomes" id="UP000266118"/>
    </source>
</evidence>
<feature type="transmembrane region" description="Helical" evidence="5">
    <location>
        <begin position="136"/>
        <end position="161"/>
    </location>
</feature>
<comment type="subcellular location">
    <subcellularLocation>
        <location evidence="1">Membrane</location>
        <topology evidence="1">Multi-pass membrane protein</topology>
    </subcellularLocation>
</comment>
<proteinExistence type="predicted"/>
<feature type="transmembrane region" description="Helical" evidence="5">
    <location>
        <begin position="12"/>
        <end position="32"/>
    </location>
</feature>
<organism evidence="6 7">
    <name type="scientific">Arachidicoccus soli</name>
    <dbReference type="NCBI Taxonomy" id="2341117"/>
    <lineage>
        <taxon>Bacteria</taxon>
        <taxon>Pseudomonadati</taxon>
        <taxon>Bacteroidota</taxon>
        <taxon>Chitinophagia</taxon>
        <taxon>Chitinophagales</taxon>
        <taxon>Chitinophagaceae</taxon>
        <taxon>Arachidicoccus</taxon>
    </lineage>
</organism>
<feature type="transmembrane region" description="Helical" evidence="5">
    <location>
        <begin position="312"/>
        <end position="339"/>
    </location>
</feature>
<dbReference type="GO" id="GO:0016020">
    <property type="term" value="C:membrane"/>
    <property type="evidence" value="ECO:0007669"/>
    <property type="project" value="UniProtKB-SubCell"/>
</dbReference>
<keyword evidence="3 5" id="KW-1133">Transmembrane helix</keyword>
<dbReference type="Proteomes" id="UP000266118">
    <property type="component" value="Chromosome"/>
</dbReference>
<accession>A0A386HRR6</accession>
<feature type="transmembrane region" description="Helical" evidence="5">
    <location>
        <begin position="364"/>
        <end position="381"/>
    </location>
</feature>
<name>A0A386HRR6_9BACT</name>
<feature type="transmembrane region" description="Helical" evidence="5">
    <location>
        <begin position="256"/>
        <end position="280"/>
    </location>
</feature>